<dbReference type="OrthoDB" id="2377048at2"/>
<dbReference type="InterPro" id="IPR024987">
    <property type="entry name" value="DUF3889"/>
</dbReference>
<accession>A0A1G8X0A7</accession>
<protein>
    <recommendedName>
        <fullName evidence="4">DUF3889 domain-containing protein</fullName>
    </recommendedName>
</protein>
<feature type="signal peptide" evidence="1">
    <location>
        <begin position="1"/>
        <end position="26"/>
    </location>
</feature>
<sequence length="104" mass="12208">MLQGTFRNALMVFALLFMAFPASMLAQPEYAEWGRLALQETKNEYADYNATDYSYQGKVYISEQREQFNFEIKLQGAEPKEVRVYVLVNPETEQLIDIYFDEVE</sequence>
<evidence type="ECO:0008006" key="4">
    <source>
        <dbReference type="Google" id="ProtNLM"/>
    </source>
</evidence>
<evidence type="ECO:0000313" key="2">
    <source>
        <dbReference type="EMBL" id="SDJ84088.1"/>
    </source>
</evidence>
<keyword evidence="3" id="KW-1185">Reference proteome</keyword>
<dbReference type="STRING" id="407036.SAMN05216243_1093"/>
<organism evidence="2 3">
    <name type="scientific">Sediminibacillus albus</name>
    <dbReference type="NCBI Taxonomy" id="407036"/>
    <lineage>
        <taxon>Bacteria</taxon>
        <taxon>Bacillati</taxon>
        <taxon>Bacillota</taxon>
        <taxon>Bacilli</taxon>
        <taxon>Bacillales</taxon>
        <taxon>Bacillaceae</taxon>
        <taxon>Sediminibacillus</taxon>
    </lineage>
</organism>
<keyword evidence="1" id="KW-0732">Signal</keyword>
<dbReference type="Pfam" id="PF13028">
    <property type="entry name" value="DUF3889"/>
    <property type="match status" value="1"/>
</dbReference>
<evidence type="ECO:0000313" key="3">
    <source>
        <dbReference type="Proteomes" id="UP000198694"/>
    </source>
</evidence>
<gene>
    <name evidence="2" type="ORF">SAMN05216243_1093</name>
</gene>
<dbReference type="Proteomes" id="UP000198694">
    <property type="component" value="Unassembled WGS sequence"/>
</dbReference>
<name>A0A1G8X0A7_9BACI</name>
<dbReference type="AlphaFoldDB" id="A0A1G8X0A7"/>
<proteinExistence type="predicted"/>
<dbReference type="EMBL" id="FNFL01000001">
    <property type="protein sequence ID" value="SDJ84088.1"/>
    <property type="molecule type" value="Genomic_DNA"/>
</dbReference>
<feature type="chain" id="PRO_5038456553" description="DUF3889 domain-containing protein" evidence="1">
    <location>
        <begin position="27"/>
        <end position="104"/>
    </location>
</feature>
<dbReference type="Gene3D" id="3.10.450.390">
    <property type="entry name" value="Protein of unknown function DUF3889"/>
    <property type="match status" value="1"/>
</dbReference>
<dbReference type="RefSeq" id="WP_093212374.1">
    <property type="nucleotide sequence ID" value="NZ_FNFL01000001.1"/>
</dbReference>
<reference evidence="2 3" key="1">
    <citation type="submission" date="2016-10" db="EMBL/GenBank/DDBJ databases">
        <authorList>
            <person name="de Groot N.N."/>
        </authorList>
    </citation>
    <scope>NUCLEOTIDE SEQUENCE [LARGE SCALE GENOMIC DNA]</scope>
    <source>
        <strain evidence="2 3">CGMCC 1.6502</strain>
    </source>
</reference>
<evidence type="ECO:0000256" key="1">
    <source>
        <dbReference type="SAM" id="SignalP"/>
    </source>
</evidence>